<reference evidence="1" key="1">
    <citation type="journal article" date="2020" name="mSystems">
        <title>Genome- and Community-Level Interaction Insights into Carbon Utilization and Element Cycling Functions of Hydrothermarchaeota in Hydrothermal Sediment.</title>
        <authorList>
            <person name="Zhou Z."/>
            <person name="Liu Y."/>
            <person name="Xu W."/>
            <person name="Pan J."/>
            <person name="Luo Z.H."/>
            <person name="Li M."/>
        </authorList>
    </citation>
    <scope>NUCLEOTIDE SEQUENCE</scope>
    <source>
        <strain evidence="1">SpSt-997</strain>
    </source>
</reference>
<dbReference type="InterPro" id="IPR000944">
    <property type="entry name" value="Tscrpt_reg_Rrf2"/>
</dbReference>
<dbReference type="PROSITE" id="PS51197">
    <property type="entry name" value="HTH_RRF2_2"/>
    <property type="match status" value="1"/>
</dbReference>
<dbReference type="PANTHER" id="PTHR33221:SF15">
    <property type="entry name" value="HTH-TYPE TRANSCRIPTIONAL REGULATOR YWGB-RELATED"/>
    <property type="match status" value="1"/>
</dbReference>
<dbReference type="NCBIfam" id="TIGR00738">
    <property type="entry name" value="rrf2_super"/>
    <property type="match status" value="1"/>
</dbReference>
<name>A0A8J4M5V7_9PROT</name>
<gene>
    <name evidence="1" type="ORF">ENY07_05720</name>
</gene>
<organism evidence="1">
    <name type="scientific">Acidicaldus sp</name>
    <dbReference type="NCBI Taxonomy" id="1872105"/>
    <lineage>
        <taxon>Bacteria</taxon>
        <taxon>Pseudomonadati</taxon>
        <taxon>Pseudomonadota</taxon>
        <taxon>Alphaproteobacteria</taxon>
        <taxon>Acetobacterales</taxon>
        <taxon>Acetobacteraceae</taxon>
        <taxon>Acidicaldus</taxon>
    </lineage>
</organism>
<dbReference type="AlphaFoldDB" id="A0A8J4M5V7"/>
<dbReference type="InterPro" id="IPR036388">
    <property type="entry name" value="WH-like_DNA-bd_sf"/>
</dbReference>
<dbReference type="InterPro" id="IPR030489">
    <property type="entry name" value="TR_Rrf2-type_CS"/>
</dbReference>
<dbReference type="PANTHER" id="PTHR33221">
    <property type="entry name" value="WINGED HELIX-TURN-HELIX TRANSCRIPTIONAL REGULATOR, RRF2 FAMILY"/>
    <property type="match status" value="1"/>
</dbReference>
<dbReference type="GO" id="GO:0005829">
    <property type="term" value="C:cytosol"/>
    <property type="evidence" value="ECO:0007669"/>
    <property type="project" value="TreeGrafter"/>
</dbReference>
<evidence type="ECO:0000313" key="1">
    <source>
        <dbReference type="EMBL" id="HGC42704.1"/>
    </source>
</evidence>
<comment type="caution">
    <text evidence="1">The sequence shown here is derived from an EMBL/GenBank/DDBJ whole genome shotgun (WGS) entry which is preliminary data.</text>
</comment>
<dbReference type="InterPro" id="IPR036390">
    <property type="entry name" value="WH_DNA-bd_sf"/>
</dbReference>
<dbReference type="SUPFAM" id="SSF46785">
    <property type="entry name" value="Winged helix' DNA-binding domain"/>
    <property type="match status" value="1"/>
</dbReference>
<proteinExistence type="predicted"/>
<protein>
    <submittedName>
        <fullName evidence="1">Rrf2 family transcriptional regulator</fullName>
    </submittedName>
</protein>
<sequence>MRLQKATAFALYAVLELAANPARQLTVVEIADKYGISAHHLAKVLRDLGRAGLVEAVRGVGGGYRFAGNAKRLTLMDVIRLFEEIGAETDAATPLVAGQDIAAGLRFVLAELDAQTVATLRSISLSTMLKLIGRRPWAVTPSQPPARQSARQRR</sequence>
<dbReference type="PROSITE" id="PS01332">
    <property type="entry name" value="HTH_RRF2_1"/>
    <property type="match status" value="1"/>
</dbReference>
<dbReference type="GO" id="GO:0003700">
    <property type="term" value="F:DNA-binding transcription factor activity"/>
    <property type="evidence" value="ECO:0007669"/>
    <property type="project" value="TreeGrafter"/>
</dbReference>
<accession>A0A8J4M5V7</accession>
<dbReference type="EMBL" id="DTQM01000108">
    <property type="protein sequence ID" value="HGC42704.1"/>
    <property type="molecule type" value="Genomic_DNA"/>
</dbReference>
<dbReference type="Pfam" id="PF02082">
    <property type="entry name" value="Rrf2"/>
    <property type="match status" value="1"/>
</dbReference>
<dbReference type="Gene3D" id="1.10.10.10">
    <property type="entry name" value="Winged helix-like DNA-binding domain superfamily/Winged helix DNA-binding domain"/>
    <property type="match status" value="1"/>
</dbReference>